<evidence type="ECO:0000313" key="1">
    <source>
        <dbReference type="EMBL" id="TVU42444.1"/>
    </source>
</evidence>
<evidence type="ECO:0000313" key="2">
    <source>
        <dbReference type="Proteomes" id="UP000324897"/>
    </source>
</evidence>
<dbReference type="EMBL" id="RWGY01000005">
    <property type="protein sequence ID" value="TVU42444.1"/>
    <property type="molecule type" value="Genomic_DNA"/>
</dbReference>
<dbReference type="Gramene" id="TVU42444">
    <property type="protein sequence ID" value="TVU42444"/>
    <property type="gene ID" value="EJB05_08849"/>
</dbReference>
<keyword evidence="2" id="KW-1185">Reference proteome</keyword>
<proteinExistence type="predicted"/>
<sequence length="80" mass="8522">MAIMIRRFPEVCCCLPCERQDDTWWCTAAGLESAHEGEGLAAAVAPSAFLGAEPCTILNQIAISLSNLFPFGGACLVHPK</sequence>
<comment type="caution">
    <text evidence="1">The sequence shown here is derived from an EMBL/GenBank/DDBJ whole genome shotgun (WGS) entry which is preliminary data.</text>
</comment>
<organism evidence="1 2">
    <name type="scientific">Eragrostis curvula</name>
    <name type="common">weeping love grass</name>
    <dbReference type="NCBI Taxonomy" id="38414"/>
    <lineage>
        <taxon>Eukaryota</taxon>
        <taxon>Viridiplantae</taxon>
        <taxon>Streptophyta</taxon>
        <taxon>Embryophyta</taxon>
        <taxon>Tracheophyta</taxon>
        <taxon>Spermatophyta</taxon>
        <taxon>Magnoliopsida</taxon>
        <taxon>Liliopsida</taxon>
        <taxon>Poales</taxon>
        <taxon>Poaceae</taxon>
        <taxon>PACMAD clade</taxon>
        <taxon>Chloridoideae</taxon>
        <taxon>Eragrostideae</taxon>
        <taxon>Eragrostidinae</taxon>
        <taxon>Eragrostis</taxon>
    </lineage>
</organism>
<accession>A0A5J9W4K7</accession>
<protein>
    <submittedName>
        <fullName evidence="1">Uncharacterized protein</fullName>
    </submittedName>
</protein>
<dbReference type="Proteomes" id="UP000324897">
    <property type="component" value="Unassembled WGS sequence"/>
</dbReference>
<feature type="non-terminal residue" evidence="1">
    <location>
        <position position="80"/>
    </location>
</feature>
<feature type="non-terminal residue" evidence="1">
    <location>
        <position position="1"/>
    </location>
</feature>
<name>A0A5J9W4K7_9POAL</name>
<gene>
    <name evidence="1" type="ORF">EJB05_08849</name>
</gene>
<reference evidence="1 2" key="1">
    <citation type="journal article" date="2019" name="Sci. Rep.">
        <title>A high-quality genome of Eragrostis curvula grass provides insights into Poaceae evolution and supports new strategies to enhance forage quality.</title>
        <authorList>
            <person name="Carballo J."/>
            <person name="Santos B.A.C.M."/>
            <person name="Zappacosta D."/>
            <person name="Garbus I."/>
            <person name="Selva J.P."/>
            <person name="Gallo C.A."/>
            <person name="Diaz A."/>
            <person name="Albertini E."/>
            <person name="Caccamo M."/>
            <person name="Echenique V."/>
        </authorList>
    </citation>
    <scope>NUCLEOTIDE SEQUENCE [LARGE SCALE GENOMIC DNA]</scope>
    <source>
        <strain evidence="2">cv. Victoria</strain>
        <tissue evidence="1">Leaf</tissue>
    </source>
</reference>
<dbReference type="AlphaFoldDB" id="A0A5J9W4K7"/>